<evidence type="ECO:0000256" key="1">
    <source>
        <dbReference type="SAM" id="MobiDB-lite"/>
    </source>
</evidence>
<evidence type="ECO:0000313" key="3">
    <source>
        <dbReference type="Proteomes" id="UP000324222"/>
    </source>
</evidence>
<dbReference type="Proteomes" id="UP000324222">
    <property type="component" value="Unassembled WGS sequence"/>
</dbReference>
<proteinExistence type="predicted"/>
<protein>
    <submittedName>
        <fullName evidence="2">Uncharacterized protein</fullName>
    </submittedName>
</protein>
<feature type="compositionally biased region" description="Polar residues" evidence="1">
    <location>
        <begin position="32"/>
        <end position="45"/>
    </location>
</feature>
<dbReference type="EMBL" id="VSRR010040031">
    <property type="protein sequence ID" value="MPC74941.1"/>
    <property type="molecule type" value="Genomic_DNA"/>
</dbReference>
<dbReference type="AlphaFoldDB" id="A0A5B7HPS1"/>
<feature type="region of interest" description="Disordered" evidence="1">
    <location>
        <begin position="1"/>
        <end position="45"/>
    </location>
</feature>
<comment type="caution">
    <text evidence="2">The sequence shown here is derived from an EMBL/GenBank/DDBJ whole genome shotgun (WGS) entry which is preliminary data.</text>
</comment>
<organism evidence="2 3">
    <name type="scientific">Portunus trituberculatus</name>
    <name type="common">Swimming crab</name>
    <name type="synonym">Neptunus trituberculatus</name>
    <dbReference type="NCBI Taxonomy" id="210409"/>
    <lineage>
        <taxon>Eukaryota</taxon>
        <taxon>Metazoa</taxon>
        <taxon>Ecdysozoa</taxon>
        <taxon>Arthropoda</taxon>
        <taxon>Crustacea</taxon>
        <taxon>Multicrustacea</taxon>
        <taxon>Malacostraca</taxon>
        <taxon>Eumalacostraca</taxon>
        <taxon>Eucarida</taxon>
        <taxon>Decapoda</taxon>
        <taxon>Pleocyemata</taxon>
        <taxon>Brachyura</taxon>
        <taxon>Eubrachyura</taxon>
        <taxon>Portunoidea</taxon>
        <taxon>Portunidae</taxon>
        <taxon>Portuninae</taxon>
        <taxon>Portunus</taxon>
    </lineage>
</organism>
<sequence length="100" mass="11007">MRGVGTFTSSPRRPTPPPGSHTAGGRRVAHSPTHSTTSSGDTRTGINYTPCSFILSSACTGGKTFPVRHYLHPYLHVRITQNGQHMQPRIQAFIKEKKEH</sequence>
<gene>
    <name evidence="2" type="ORF">E2C01_069321</name>
</gene>
<keyword evidence="3" id="KW-1185">Reference proteome</keyword>
<evidence type="ECO:0000313" key="2">
    <source>
        <dbReference type="EMBL" id="MPC74941.1"/>
    </source>
</evidence>
<accession>A0A5B7HPS1</accession>
<reference evidence="2 3" key="1">
    <citation type="submission" date="2019-05" db="EMBL/GenBank/DDBJ databases">
        <title>Another draft genome of Portunus trituberculatus and its Hox gene families provides insights of decapod evolution.</title>
        <authorList>
            <person name="Jeong J.-H."/>
            <person name="Song I."/>
            <person name="Kim S."/>
            <person name="Choi T."/>
            <person name="Kim D."/>
            <person name="Ryu S."/>
            <person name="Kim W."/>
        </authorList>
    </citation>
    <scope>NUCLEOTIDE SEQUENCE [LARGE SCALE GENOMIC DNA]</scope>
    <source>
        <tissue evidence="2">Muscle</tissue>
    </source>
</reference>
<name>A0A5B7HPS1_PORTR</name>